<evidence type="ECO:0000313" key="4">
    <source>
        <dbReference type="Proteomes" id="UP001225596"/>
    </source>
</evidence>
<evidence type="ECO:0000256" key="2">
    <source>
        <dbReference type="ARBA" id="ARBA00022840"/>
    </source>
</evidence>
<gene>
    <name evidence="3" type="ORF">Q8A64_08295</name>
</gene>
<dbReference type="RefSeq" id="WP_338436332.1">
    <property type="nucleotide sequence ID" value="NZ_JAUYVH010000003.1"/>
</dbReference>
<dbReference type="EMBL" id="JAUYVH010000003">
    <property type="protein sequence ID" value="MDQ9170411.1"/>
    <property type="molecule type" value="Genomic_DNA"/>
</dbReference>
<dbReference type="Pfam" id="PF00012">
    <property type="entry name" value="HSP70"/>
    <property type="match status" value="1"/>
</dbReference>
<dbReference type="InterPro" id="IPR013126">
    <property type="entry name" value="Hsp_70_fam"/>
</dbReference>
<evidence type="ECO:0000313" key="3">
    <source>
        <dbReference type="EMBL" id="MDQ9170411.1"/>
    </source>
</evidence>
<evidence type="ECO:0000256" key="1">
    <source>
        <dbReference type="ARBA" id="ARBA00022741"/>
    </source>
</evidence>
<name>A0ABU1BN41_9BURK</name>
<dbReference type="InterPro" id="IPR021030">
    <property type="entry name" value="DUF3731"/>
</dbReference>
<dbReference type="Gene3D" id="3.30.420.40">
    <property type="match status" value="2"/>
</dbReference>
<dbReference type="PRINTS" id="PR00301">
    <property type="entry name" value="HEATSHOCK70"/>
</dbReference>
<dbReference type="Pfam" id="PF12531">
    <property type="entry name" value="DUF3731"/>
    <property type="match status" value="1"/>
</dbReference>
<dbReference type="SUPFAM" id="SSF53067">
    <property type="entry name" value="Actin-like ATPase domain"/>
    <property type="match status" value="2"/>
</dbReference>
<organism evidence="3 4">
    <name type="scientific">Keguizhuia sedimenti</name>
    <dbReference type="NCBI Taxonomy" id="3064264"/>
    <lineage>
        <taxon>Bacteria</taxon>
        <taxon>Pseudomonadati</taxon>
        <taxon>Pseudomonadota</taxon>
        <taxon>Betaproteobacteria</taxon>
        <taxon>Burkholderiales</taxon>
        <taxon>Oxalobacteraceae</taxon>
        <taxon>Keguizhuia</taxon>
    </lineage>
</organism>
<accession>A0ABU1BN41</accession>
<keyword evidence="2" id="KW-0067">ATP-binding</keyword>
<proteinExistence type="predicted"/>
<protein>
    <submittedName>
        <fullName evidence="3">Hsp70 family protein</fullName>
    </submittedName>
</protein>
<dbReference type="PANTHER" id="PTHR19375">
    <property type="entry name" value="HEAT SHOCK PROTEIN 70KDA"/>
    <property type="match status" value="1"/>
</dbReference>
<reference evidence="3 4" key="1">
    <citation type="submission" date="2023-08" db="EMBL/GenBank/DDBJ databases">
        <title>Oxalobacteraceae gen .nov., isolated from river sludge outside the plant.</title>
        <authorList>
            <person name="Zhao S.Y."/>
        </authorList>
    </citation>
    <scope>NUCLEOTIDE SEQUENCE [LARGE SCALE GENOMIC DNA]</scope>
    <source>
        <strain evidence="3 4">R-40</strain>
    </source>
</reference>
<comment type="caution">
    <text evidence="3">The sequence shown here is derived from an EMBL/GenBank/DDBJ whole genome shotgun (WGS) entry which is preliminary data.</text>
</comment>
<dbReference type="InterPro" id="IPR043129">
    <property type="entry name" value="ATPase_NBD"/>
</dbReference>
<dbReference type="CDD" id="cd10170">
    <property type="entry name" value="ASKHA_NBD_HSP70"/>
    <property type="match status" value="1"/>
</dbReference>
<dbReference type="Proteomes" id="UP001225596">
    <property type="component" value="Unassembled WGS sequence"/>
</dbReference>
<keyword evidence="4" id="KW-1185">Reference proteome</keyword>
<keyword evidence="1" id="KW-0547">Nucleotide-binding</keyword>
<sequence>MKRFAVGIDLGTTHTAVAYAAPGSDDIHLFDIEQLVAPGEVKASSLLPSLRFHAAAGELDEADLQLPWTRLNAAEQEPVVIGRLARTLGAQVPGRLVASAKSWLSHGAVDRMEPILPWGASPDVPKVSPVDASASYLAYVRAAWNWRFPQHPLEQQEIVLTVPASFDEAARALTVKAAQQAGLPHLRLLEEPQAAFYDWLFRHRDSLAADLAQTRLILVCDVGGGTTDFSLIKVAMHGNEVQITRIGVGKHLMLGGDNMDLVLAHIAERRMADGQQDTRRLSAARISQLIERCRAAKEELLGSGAPDKTMVTLLGSGSSLVGGARSVELTKDEIEQTIVDGFFPMVGSNEKAQQRRSGIVEFGLPYASDAAITRHLASFLAQHAGAASEALGIGEPGQAGLAMPDTLLLNGGVFRAPVLAKRLEHTLGAWRGQPLRLLDNADPDVAVARGAVAYSLGREGLAPRIGGGSPRSYFLLLDHRRDKGKGRGTDESQLSPTHAQGVCVLPRGSEQGTETVLHNRVFALRLGQPVRFHLVSSTADKGTAPLQPGDLIDLDDADIVRLPPIATVLGPANTTGTQEVPVQLAASITEVGTLEMHCVSTTDPSQRWLLEFQLREVAQPAAAGGAAGQEALPANFAEAIAQIDRIFGTRPQAVMPKEVRQLRTHLEKLMGSRESWHTPLLRRLFDALLQRSGGRRRSVDHERAWLNLTGYCLRPGFGDPVDRWRIERLWSLFEAGVHYRKDIQVCSEWWTMWRRVAGGLGREEQLRVLEDFALNVHEEEVEPQERPANLVKGSRDDMLRVAASLERIPANYKVEIGDWLLDELNKTAFTAGTENSAASPAFWALARIGARQPFYGSAHDVVPPDIAAAWLERIMVLDWKRTNGAAFAAAHIARLTGDRARDLPPELRERAAVRLSSFGSSSNWITMVQEVVELDEISVRGFLADSLPPGLKLLS</sequence>